<accession>A0A212I3B2</accession>
<organism evidence="1">
    <name type="scientific">uncultured Citrobacter sp</name>
    <dbReference type="NCBI Taxonomy" id="200446"/>
    <lineage>
        <taxon>Bacteria</taxon>
        <taxon>Pseudomonadati</taxon>
        <taxon>Pseudomonadota</taxon>
        <taxon>Gammaproteobacteria</taxon>
        <taxon>Enterobacterales</taxon>
        <taxon>Enterobacteriaceae</taxon>
        <taxon>Citrobacter</taxon>
        <taxon>environmental samples</taxon>
    </lineage>
</organism>
<dbReference type="EMBL" id="FLUB01000004">
    <property type="protein sequence ID" value="SBV61237.1"/>
    <property type="molecule type" value="Genomic_DNA"/>
</dbReference>
<gene>
    <name evidence="1" type="ORF">KM92CIT3_120038</name>
</gene>
<evidence type="ECO:0000313" key="1">
    <source>
        <dbReference type="EMBL" id="SBV61237.1"/>
    </source>
</evidence>
<dbReference type="AlphaFoldDB" id="A0A212I3B2"/>
<sequence>MTFRNVNFQYGDLMRVPRGVQAVRNPKTIASIWRRSWMYRLLTQKGDPCL</sequence>
<proteinExistence type="predicted"/>
<protein>
    <submittedName>
        <fullName evidence="1">Uncharacterized protein</fullName>
    </submittedName>
</protein>
<reference evidence="1" key="1">
    <citation type="submission" date="2016-04" db="EMBL/GenBank/DDBJ databases">
        <authorList>
            <person name="Evans L.H."/>
            <person name="Alamgir A."/>
            <person name="Owens N."/>
            <person name="Weber N.D."/>
            <person name="Virtaneva K."/>
            <person name="Barbian K."/>
            <person name="Babar A."/>
            <person name="Rosenke K."/>
        </authorList>
    </citation>
    <scope>NUCLEOTIDE SEQUENCE</scope>
    <source>
        <strain evidence="1">92-3</strain>
    </source>
</reference>
<name>A0A212I3B2_9ENTR</name>